<evidence type="ECO:0000256" key="3">
    <source>
        <dbReference type="ARBA" id="ARBA00022801"/>
    </source>
</evidence>
<evidence type="ECO:0000256" key="4">
    <source>
        <dbReference type="ARBA" id="ARBA00022837"/>
    </source>
</evidence>
<dbReference type="InterPro" id="IPR000917">
    <property type="entry name" value="Sulfatase_N"/>
</dbReference>
<gene>
    <name evidence="6" type="ORF">T190607A01A_60090</name>
</gene>
<dbReference type="Gene3D" id="3.40.720.10">
    <property type="entry name" value="Alkaline Phosphatase, subunit A"/>
    <property type="match status" value="2"/>
</dbReference>
<dbReference type="InterPro" id="IPR050738">
    <property type="entry name" value="Sulfatase"/>
</dbReference>
<reference evidence="6 7" key="1">
    <citation type="submission" date="2024-05" db="EMBL/GenBank/DDBJ databases">
        <authorList>
            <person name="Duchaud E."/>
        </authorList>
    </citation>
    <scope>NUCLEOTIDE SEQUENCE [LARGE SCALE GENOMIC DNA]</scope>
    <source>
        <strain evidence="6">Ena-SAMPLE-TAB-13-05-2024-13:56:06:370-140302</strain>
    </source>
</reference>
<comment type="similarity">
    <text evidence="1">Belongs to the sulfatase family.</text>
</comment>
<dbReference type="PANTHER" id="PTHR42693:SF33">
    <property type="entry name" value="ARYLSULFATASE"/>
    <property type="match status" value="1"/>
</dbReference>
<dbReference type="Proteomes" id="UP001497416">
    <property type="component" value="Unassembled WGS sequence"/>
</dbReference>
<proteinExistence type="inferred from homology"/>
<protein>
    <submittedName>
        <fullName evidence="6">Sulfatase</fullName>
    </submittedName>
</protein>
<keyword evidence="3" id="KW-0378">Hydrolase</keyword>
<dbReference type="PROSITE" id="PS00523">
    <property type="entry name" value="SULFATASE_1"/>
    <property type="match status" value="1"/>
</dbReference>
<dbReference type="RefSeq" id="WP_348713816.1">
    <property type="nucleotide sequence ID" value="NZ_CAXIXY010000008.1"/>
</dbReference>
<keyword evidence="2" id="KW-0479">Metal-binding</keyword>
<evidence type="ECO:0000259" key="5">
    <source>
        <dbReference type="Pfam" id="PF00884"/>
    </source>
</evidence>
<accession>A0ABM9P5P6</accession>
<evidence type="ECO:0000313" key="7">
    <source>
        <dbReference type="Proteomes" id="UP001497416"/>
    </source>
</evidence>
<keyword evidence="7" id="KW-1185">Reference proteome</keyword>
<evidence type="ECO:0000313" key="6">
    <source>
        <dbReference type="EMBL" id="CAL2094153.1"/>
    </source>
</evidence>
<keyword evidence="4" id="KW-0106">Calcium</keyword>
<dbReference type="InterPro" id="IPR017850">
    <property type="entry name" value="Alkaline_phosphatase_core_sf"/>
</dbReference>
<evidence type="ECO:0000256" key="1">
    <source>
        <dbReference type="ARBA" id="ARBA00008779"/>
    </source>
</evidence>
<evidence type="ECO:0000256" key="2">
    <source>
        <dbReference type="ARBA" id="ARBA00022723"/>
    </source>
</evidence>
<dbReference type="InterPro" id="IPR024607">
    <property type="entry name" value="Sulfatase_CS"/>
</dbReference>
<organism evidence="6 7">
    <name type="scientific">Tenacibaculum platacis</name>
    <dbReference type="NCBI Taxonomy" id="3137852"/>
    <lineage>
        <taxon>Bacteria</taxon>
        <taxon>Pseudomonadati</taxon>
        <taxon>Bacteroidota</taxon>
        <taxon>Flavobacteriia</taxon>
        <taxon>Flavobacteriales</taxon>
        <taxon>Flavobacteriaceae</taxon>
        <taxon>Tenacibaculum</taxon>
    </lineage>
</organism>
<sequence length="435" mass="48042">MRLLNSPIILLVLFLCSCSKESVNTDSNADDPQNIKPNILLIIADDMGLDATPGYDIGDVKPNVPNIQNMINSGVRFSNLWSYPTCTPTRSSILTGKYGFRTGVMKVDDELSLSETSLQKFLDNNNTGYDHAVVGKWHVSKSASHPTQLGVGYYAGLLTGGVQSYTNWNLTENGVTNGSNEYTTTKFTDLAIDWVKDRENPWFLWLAYNAPHTPFHLPPSNLHTKGDLPNDQASIDANPQPYYMAMIEAMDTEIGRLLNTLPQEERDNTIIIFIGDNGTPGGVVQEYRTTRAKGSVYQGGVNVPMIISGKGVGRFNEMDNSLLNTSDLFATIAEIAGVSVSRINDSYSFKDLLNSNSSGNPRDFAYTEQSKSTGGEEYTIRNATHKYILFVDGEEALFDLNADYLEKTNLLNANTNAANQQQLNTLKQQLTDLKQ</sequence>
<name>A0ABM9P5P6_9FLAO</name>
<comment type="caution">
    <text evidence="6">The sequence shown here is derived from an EMBL/GenBank/DDBJ whole genome shotgun (WGS) entry which is preliminary data.</text>
</comment>
<dbReference type="Pfam" id="PF00884">
    <property type="entry name" value="Sulfatase"/>
    <property type="match status" value="1"/>
</dbReference>
<dbReference type="PANTHER" id="PTHR42693">
    <property type="entry name" value="ARYLSULFATASE FAMILY MEMBER"/>
    <property type="match status" value="1"/>
</dbReference>
<dbReference type="EMBL" id="CAXIXY010000008">
    <property type="protein sequence ID" value="CAL2094153.1"/>
    <property type="molecule type" value="Genomic_DNA"/>
</dbReference>
<feature type="domain" description="Sulfatase N-terminal" evidence="5">
    <location>
        <begin position="37"/>
        <end position="338"/>
    </location>
</feature>
<dbReference type="SUPFAM" id="SSF53649">
    <property type="entry name" value="Alkaline phosphatase-like"/>
    <property type="match status" value="1"/>
</dbReference>
<dbReference type="PROSITE" id="PS51257">
    <property type="entry name" value="PROKAR_LIPOPROTEIN"/>
    <property type="match status" value="1"/>
</dbReference>